<gene>
    <name evidence="2" type="ORF">SAMN05443248_2354</name>
</gene>
<evidence type="ECO:0000313" key="3">
    <source>
        <dbReference type="Proteomes" id="UP000189796"/>
    </source>
</evidence>
<evidence type="ECO:0000256" key="1">
    <source>
        <dbReference type="SAM" id="MobiDB-lite"/>
    </source>
</evidence>
<dbReference type="Proteomes" id="UP000189796">
    <property type="component" value="Chromosome I"/>
</dbReference>
<proteinExistence type="predicted"/>
<dbReference type="EMBL" id="LT670817">
    <property type="protein sequence ID" value="SHG68344.1"/>
    <property type="molecule type" value="Genomic_DNA"/>
</dbReference>
<sequence>MGLAGPAEPEFGKAPGLIRPHVTDARECAMTAGPAAVGSAASRASPGRVLGDGGGFSRSTIRHRRRPGAGTAAAPRARDLRCYLTSFSSGGRCGPCRDCGSCELSSSSANISSHSAFNSESPMRLIFIRSPRTATDNNCALSRLPLSIRTVRHCSRVARTDCNRCSGLATSVFSVTELARQSGGDPVRRFIYLSIKSAYFRNGAMDLVGRDVVEGVTG</sequence>
<reference evidence="2 3" key="1">
    <citation type="submission" date="2016-11" db="EMBL/GenBank/DDBJ databases">
        <authorList>
            <person name="Jaros S."/>
            <person name="Januszkiewicz K."/>
            <person name="Wedrychowicz H."/>
        </authorList>
    </citation>
    <scope>NUCLEOTIDE SEQUENCE [LARGE SCALE GENOMIC DNA]</scope>
    <source>
        <strain evidence="2 3">GAS138</strain>
    </source>
</reference>
<dbReference type="AlphaFoldDB" id="A0A1M5LT91"/>
<organism evidence="2 3">
    <name type="scientific">Bradyrhizobium erythrophlei</name>
    <dbReference type="NCBI Taxonomy" id="1437360"/>
    <lineage>
        <taxon>Bacteria</taxon>
        <taxon>Pseudomonadati</taxon>
        <taxon>Pseudomonadota</taxon>
        <taxon>Alphaproteobacteria</taxon>
        <taxon>Hyphomicrobiales</taxon>
        <taxon>Nitrobacteraceae</taxon>
        <taxon>Bradyrhizobium</taxon>
    </lineage>
</organism>
<protein>
    <submittedName>
        <fullName evidence="2">Uncharacterized protein</fullName>
    </submittedName>
</protein>
<accession>A0A1M5LT91</accession>
<evidence type="ECO:0000313" key="2">
    <source>
        <dbReference type="EMBL" id="SHG68344.1"/>
    </source>
</evidence>
<name>A0A1M5LT91_9BRAD</name>
<feature type="region of interest" description="Disordered" evidence="1">
    <location>
        <begin position="36"/>
        <end position="72"/>
    </location>
</feature>